<dbReference type="CDD" id="cd01443">
    <property type="entry name" value="Cdc25_Acr2p"/>
    <property type="match status" value="1"/>
</dbReference>
<gene>
    <name evidence="2" type="ORF">PISL3812_02072</name>
</gene>
<dbReference type="PANTHER" id="PTHR10828:SF50">
    <property type="entry name" value="REDUCTASE (ARC2), PUTATIVE (AFU_ORTHOLOGUE AFUA_6G13400)-RELATED"/>
    <property type="match status" value="1"/>
</dbReference>
<feature type="domain" description="Rhodanese" evidence="1">
    <location>
        <begin position="40"/>
        <end position="140"/>
    </location>
</feature>
<proteinExistence type="predicted"/>
<protein>
    <recommendedName>
        <fullName evidence="1">Rhodanese domain-containing protein</fullName>
    </recommendedName>
</protein>
<name>A0A0U1LRB3_TALIS</name>
<evidence type="ECO:0000313" key="2">
    <source>
        <dbReference type="EMBL" id="CRG84896.1"/>
    </source>
</evidence>
<dbReference type="EMBL" id="CVMT01000002">
    <property type="protein sequence ID" value="CRG84896.1"/>
    <property type="molecule type" value="Genomic_DNA"/>
</dbReference>
<dbReference type="SMART" id="SM00450">
    <property type="entry name" value="RHOD"/>
    <property type="match status" value="1"/>
</dbReference>
<reference evidence="2 3" key="1">
    <citation type="submission" date="2015-04" db="EMBL/GenBank/DDBJ databases">
        <authorList>
            <person name="Syromyatnikov M.Y."/>
            <person name="Popov V.N."/>
        </authorList>
    </citation>
    <scope>NUCLEOTIDE SEQUENCE [LARGE SCALE GENOMIC DNA]</scope>
    <source>
        <strain evidence="2">WF-38-12</strain>
    </source>
</reference>
<dbReference type="Proteomes" id="UP000054383">
    <property type="component" value="Unassembled WGS sequence"/>
</dbReference>
<organism evidence="2 3">
    <name type="scientific">Talaromyces islandicus</name>
    <name type="common">Penicillium islandicum</name>
    <dbReference type="NCBI Taxonomy" id="28573"/>
    <lineage>
        <taxon>Eukaryota</taxon>
        <taxon>Fungi</taxon>
        <taxon>Dikarya</taxon>
        <taxon>Ascomycota</taxon>
        <taxon>Pezizomycotina</taxon>
        <taxon>Eurotiomycetes</taxon>
        <taxon>Eurotiomycetidae</taxon>
        <taxon>Eurotiales</taxon>
        <taxon>Trichocomaceae</taxon>
        <taxon>Talaromyces</taxon>
        <taxon>Talaromyces sect. Islandici</taxon>
    </lineage>
</organism>
<keyword evidence="3" id="KW-1185">Reference proteome</keyword>
<sequence length="155" mass="16674">MAAPAEETPWHAAFPAPRVTAASVSRVEVIGWIEGDERVAGRDFVLVDVRRADFEGGTIKGSLNFPAHSFYLTLPTVYAVLSAAGVKDVVFYCGSSRGRGPRTAGWLADYLESQGNTSMRALVLEGGIKGWVAAGDKYTALMNGYEASVWKSEQN</sequence>
<dbReference type="PANTHER" id="PTHR10828">
    <property type="entry name" value="M-PHASE INDUCER PHOSPHATASE DUAL SPECIFICITY PHOSPHATASE CDC25"/>
    <property type="match status" value="1"/>
</dbReference>
<dbReference type="OMA" id="TPWHEAF"/>
<dbReference type="OrthoDB" id="8300214at2759"/>
<evidence type="ECO:0000259" key="1">
    <source>
        <dbReference type="PROSITE" id="PS50206"/>
    </source>
</evidence>
<dbReference type="AlphaFoldDB" id="A0A0U1LRB3"/>
<dbReference type="PROSITE" id="PS50206">
    <property type="entry name" value="RHODANESE_3"/>
    <property type="match status" value="1"/>
</dbReference>
<dbReference type="GO" id="GO:0005634">
    <property type="term" value="C:nucleus"/>
    <property type="evidence" value="ECO:0007669"/>
    <property type="project" value="TreeGrafter"/>
</dbReference>
<dbReference type="Pfam" id="PF00581">
    <property type="entry name" value="Rhodanese"/>
    <property type="match status" value="1"/>
</dbReference>
<accession>A0A0U1LRB3</accession>
<dbReference type="InterPro" id="IPR036873">
    <property type="entry name" value="Rhodanese-like_dom_sf"/>
</dbReference>
<dbReference type="GO" id="GO:0004725">
    <property type="term" value="F:protein tyrosine phosphatase activity"/>
    <property type="evidence" value="ECO:0007669"/>
    <property type="project" value="TreeGrafter"/>
</dbReference>
<dbReference type="SUPFAM" id="SSF52821">
    <property type="entry name" value="Rhodanese/Cell cycle control phosphatase"/>
    <property type="match status" value="1"/>
</dbReference>
<dbReference type="GO" id="GO:0005737">
    <property type="term" value="C:cytoplasm"/>
    <property type="evidence" value="ECO:0007669"/>
    <property type="project" value="TreeGrafter"/>
</dbReference>
<dbReference type="STRING" id="28573.A0A0U1LRB3"/>
<evidence type="ECO:0000313" key="3">
    <source>
        <dbReference type="Proteomes" id="UP000054383"/>
    </source>
</evidence>
<dbReference type="Gene3D" id="3.40.250.10">
    <property type="entry name" value="Rhodanese-like domain"/>
    <property type="match status" value="1"/>
</dbReference>
<dbReference type="InterPro" id="IPR001763">
    <property type="entry name" value="Rhodanese-like_dom"/>
</dbReference>